<sequence length="103" mass="11734">MRLSIYTIVGLALPLAVTASPLTKRKEVQCTIVSNDGWVKCRDSPRLDASYDYRYADGYKGDFRCYKVGDCYKGNCTWDYNGYCYVNGYYTSSNCNTKNLPKC</sequence>
<dbReference type="RefSeq" id="XP_024689040.1">
    <property type="nucleotide sequence ID" value="XM_024841567.1"/>
</dbReference>
<dbReference type="EMBL" id="MSFM01000014">
    <property type="protein sequence ID" value="PKY00446.1"/>
    <property type="molecule type" value="Genomic_DNA"/>
</dbReference>
<dbReference type="VEuPathDB" id="FungiDB:P168DRAFT_330281"/>
<dbReference type="OrthoDB" id="2251794at2759"/>
<dbReference type="AlphaFoldDB" id="A0A2I1CS37"/>
<comment type="caution">
    <text evidence="2">The sequence shown here is derived from an EMBL/GenBank/DDBJ whole genome shotgun (WGS) entry which is preliminary data.</text>
</comment>
<dbReference type="GeneID" id="36549091"/>
<dbReference type="Proteomes" id="UP000234254">
    <property type="component" value="Unassembled WGS sequence"/>
</dbReference>
<evidence type="ECO:0000313" key="3">
    <source>
        <dbReference type="Proteomes" id="UP000234254"/>
    </source>
</evidence>
<protein>
    <submittedName>
        <fullName evidence="2">Uncharacterized protein</fullName>
    </submittedName>
</protein>
<organism evidence="2 3">
    <name type="scientific">Aspergillus campestris (strain IBT 28561)</name>
    <dbReference type="NCBI Taxonomy" id="1392248"/>
    <lineage>
        <taxon>Eukaryota</taxon>
        <taxon>Fungi</taxon>
        <taxon>Dikarya</taxon>
        <taxon>Ascomycota</taxon>
        <taxon>Pezizomycotina</taxon>
        <taxon>Eurotiomycetes</taxon>
        <taxon>Eurotiomycetidae</taxon>
        <taxon>Eurotiales</taxon>
        <taxon>Aspergillaceae</taxon>
        <taxon>Aspergillus</taxon>
        <taxon>Aspergillus subgen. Circumdati</taxon>
    </lineage>
</organism>
<evidence type="ECO:0000256" key="1">
    <source>
        <dbReference type="SAM" id="SignalP"/>
    </source>
</evidence>
<feature type="signal peptide" evidence="1">
    <location>
        <begin position="1"/>
        <end position="19"/>
    </location>
</feature>
<name>A0A2I1CS37_ASPC2</name>
<feature type="chain" id="PRO_5014183697" evidence="1">
    <location>
        <begin position="20"/>
        <end position="103"/>
    </location>
</feature>
<evidence type="ECO:0000313" key="2">
    <source>
        <dbReference type="EMBL" id="PKY00446.1"/>
    </source>
</evidence>
<reference evidence="2" key="1">
    <citation type="submission" date="2016-12" db="EMBL/GenBank/DDBJ databases">
        <title>The genomes of Aspergillus section Nigri reveals drivers in fungal speciation.</title>
        <authorList>
            <consortium name="DOE Joint Genome Institute"/>
            <person name="Vesth T.C."/>
            <person name="Nybo J."/>
            <person name="Theobald S."/>
            <person name="Brandl J."/>
            <person name="Frisvad J.C."/>
            <person name="Nielsen K.F."/>
            <person name="Lyhne E.K."/>
            <person name="Kogle M.E."/>
            <person name="Kuo A."/>
            <person name="Riley R."/>
            <person name="Clum A."/>
            <person name="Nolan M."/>
            <person name="Lipzen A."/>
            <person name="Salamov A."/>
            <person name="Henrissat B."/>
            <person name="Wiebenga A."/>
            <person name="De vries R.P."/>
            <person name="Grigoriev I.V."/>
            <person name="Mortensen U.H."/>
            <person name="Andersen M.R."/>
            <person name="Baker S.E."/>
        </authorList>
    </citation>
    <scope>NUCLEOTIDE SEQUENCE</scope>
    <source>
        <strain evidence="2">IBT 28561</strain>
    </source>
</reference>
<keyword evidence="1" id="KW-0732">Signal</keyword>
<proteinExistence type="predicted"/>
<keyword evidence="3" id="KW-1185">Reference proteome</keyword>
<accession>A0A2I1CS37</accession>
<gene>
    <name evidence="2" type="ORF">P168DRAFT_330281</name>
</gene>